<dbReference type="SUPFAM" id="SSF53254">
    <property type="entry name" value="Phosphoglycerate mutase-like"/>
    <property type="match status" value="2"/>
</dbReference>
<proteinExistence type="inferred from homology"/>
<dbReference type="EMBL" id="BEGY01000033">
    <property type="protein sequence ID" value="GAX78478.1"/>
    <property type="molecule type" value="Genomic_DNA"/>
</dbReference>
<feature type="binding site" evidence="3">
    <location>
        <begin position="75"/>
        <end position="82"/>
    </location>
    <ligand>
        <name>substrate</name>
    </ligand>
</feature>
<dbReference type="OrthoDB" id="354304at2759"/>
<dbReference type="PROSITE" id="PS00175">
    <property type="entry name" value="PG_MUTASE"/>
    <property type="match status" value="1"/>
</dbReference>
<dbReference type="SMART" id="SM00855">
    <property type="entry name" value="PGAM"/>
    <property type="match status" value="1"/>
</dbReference>
<comment type="similarity">
    <text evidence="1">Belongs to the phosphoglycerate mutase family.</text>
</comment>
<evidence type="ECO:0000313" key="6">
    <source>
        <dbReference type="Proteomes" id="UP000232323"/>
    </source>
</evidence>
<evidence type="ECO:0000256" key="2">
    <source>
        <dbReference type="PIRSR" id="PIRSR613078-1"/>
    </source>
</evidence>
<dbReference type="InterPro" id="IPR013078">
    <property type="entry name" value="His_Pase_superF_clade-1"/>
</dbReference>
<dbReference type="Proteomes" id="UP000232323">
    <property type="component" value="Unassembled WGS sequence"/>
</dbReference>
<dbReference type="Gene3D" id="3.40.50.1240">
    <property type="entry name" value="Phosphoglycerate mutase-like"/>
    <property type="match status" value="2"/>
</dbReference>
<dbReference type="PANTHER" id="PTHR48100">
    <property type="entry name" value="BROAD-SPECIFICITY PHOSPHATASE YOR283W-RELATED"/>
    <property type="match status" value="1"/>
</dbReference>
<evidence type="ECO:0000256" key="3">
    <source>
        <dbReference type="PIRSR" id="PIRSR613078-2"/>
    </source>
</evidence>
<evidence type="ECO:0000256" key="1">
    <source>
        <dbReference type="ARBA" id="ARBA00038362"/>
    </source>
</evidence>
<evidence type="ECO:0008006" key="7">
    <source>
        <dbReference type="Google" id="ProtNLM"/>
    </source>
</evidence>
<evidence type="ECO:0000256" key="4">
    <source>
        <dbReference type="SAM" id="MobiDB-lite"/>
    </source>
</evidence>
<dbReference type="PANTHER" id="PTHR48100:SF10">
    <property type="entry name" value="2-CARBOXY-D-ARABINITOL-1-PHOSPHATASE-RELATED"/>
    <property type="match status" value="1"/>
</dbReference>
<feature type="binding site" evidence="3">
    <location>
        <position position="164"/>
    </location>
    <ligand>
        <name>substrate</name>
    </ligand>
</feature>
<accession>A0A250X5Z3</accession>
<dbReference type="GO" id="GO:0016791">
    <property type="term" value="F:phosphatase activity"/>
    <property type="evidence" value="ECO:0007669"/>
    <property type="project" value="TreeGrafter"/>
</dbReference>
<feature type="region of interest" description="Disordered" evidence="4">
    <location>
        <begin position="218"/>
        <end position="278"/>
    </location>
</feature>
<feature type="compositionally biased region" description="Polar residues" evidence="4">
    <location>
        <begin position="268"/>
        <end position="278"/>
    </location>
</feature>
<gene>
    <name evidence="5" type="ORF">CEUSTIGMA_g5917.t1</name>
</gene>
<dbReference type="AlphaFoldDB" id="A0A250X5Z3"/>
<feature type="active site" description="Proton donor/acceptor" evidence="2">
    <location>
        <position position="153"/>
    </location>
</feature>
<feature type="binding site" evidence="3">
    <location>
        <position position="126"/>
    </location>
    <ligand>
        <name>substrate</name>
    </ligand>
</feature>
<dbReference type="Pfam" id="PF00300">
    <property type="entry name" value="His_Phos_1"/>
    <property type="match status" value="1"/>
</dbReference>
<organism evidence="5 6">
    <name type="scientific">Chlamydomonas eustigma</name>
    <dbReference type="NCBI Taxonomy" id="1157962"/>
    <lineage>
        <taxon>Eukaryota</taxon>
        <taxon>Viridiplantae</taxon>
        <taxon>Chlorophyta</taxon>
        <taxon>core chlorophytes</taxon>
        <taxon>Chlorophyceae</taxon>
        <taxon>CS clade</taxon>
        <taxon>Chlamydomonadales</taxon>
        <taxon>Chlamydomonadaceae</taxon>
        <taxon>Chlamydomonas</taxon>
    </lineage>
</organism>
<dbReference type="CDD" id="cd07067">
    <property type="entry name" value="HP_PGM_like"/>
    <property type="match status" value="1"/>
</dbReference>
<dbReference type="STRING" id="1157962.A0A250X5Z3"/>
<dbReference type="InterPro" id="IPR050275">
    <property type="entry name" value="PGM_Phosphatase"/>
</dbReference>
<dbReference type="InterPro" id="IPR029033">
    <property type="entry name" value="His_PPase_superfam"/>
</dbReference>
<name>A0A250X5Z3_9CHLO</name>
<comment type="caution">
    <text evidence="5">The sequence shown here is derived from an EMBL/GenBank/DDBJ whole genome shotgun (WGS) entry which is preliminary data.</text>
</comment>
<sequence length="516" mass="55954">MHTSITCFPTDLQLFTSQRKIRRLFQNNSVAAERTANRPWIWTGSDEYTPLNDRTDAPPLLLPTILTETRVAIVRHGQSTWNAESRVQGSSDLSVLTEKGRAQAEATRAMLQKETFDRIYASPLARARETADIILKGGSHSGTPRYNLPVLREIDLYSFQGLLKTEVKQMFPAQYRNWQLHPERFELEGHAPVREMWHRGSLAWRSILTQEIQEATSASASSSTSSSIPPATTTGVLSSAASSAGLHNGHSSSSSSDMHSSLPPSWPHSISSTPASQGSVEEKPRSLLVVAHNNTNQALIATALCLPCTHFRRLLQNNAAVSHLLLKPSPWKGASPEVVLEALNQSPSGLFKQDEKIIARVVLVAAEGAEDDAQRAAVASVVAETQVYALLTGPHSSSQIMAEAILKGQGNAANNCFPQSFNMQPPSIGPAYYPAQVWTDIKALSLKAGPGSSIAVIGDSFTLSAILCLSLELGLHRVSSFKISPASLTLLEFHSQQSLPSHAVVRCVNNTAHLNK</sequence>
<keyword evidence="6" id="KW-1185">Reference proteome</keyword>
<protein>
    <recommendedName>
        <fullName evidence="7">Phosphoglycerate mutase (2,3-diphosphoglycerate-dependent)</fullName>
    </recommendedName>
</protein>
<feature type="compositionally biased region" description="Low complexity" evidence="4">
    <location>
        <begin position="218"/>
        <end position="262"/>
    </location>
</feature>
<evidence type="ECO:0000313" key="5">
    <source>
        <dbReference type="EMBL" id="GAX78478.1"/>
    </source>
</evidence>
<feature type="active site" description="Tele-phosphohistidine intermediate" evidence="2">
    <location>
        <position position="76"/>
    </location>
</feature>
<dbReference type="InterPro" id="IPR001345">
    <property type="entry name" value="PG/BPGM_mutase_AS"/>
</dbReference>
<reference evidence="5 6" key="1">
    <citation type="submission" date="2017-08" db="EMBL/GenBank/DDBJ databases">
        <title>Acidophilic green algal genome provides insights into adaptation to an acidic environment.</title>
        <authorList>
            <person name="Hirooka S."/>
            <person name="Hirose Y."/>
            <person name="Kanesaki Y."/>
            <person name="Higuchi S."/>
            <person name="Fujiwara T."/>
            <person name="Onuma R."/>
            <person name="Era A."/>
            <person name="Ohbayashi R."/>
            <person name="Uzuka A."/>
            <person name="Nozaki H."/>
            <person name="Yoshikawa H."/>
            <person name="Miyagishima S.Y."/>
        </authorList>
    </citation>
    <scope>NUCLEOTIDE SEQUENCE [LARGE SCALE GENOMIC DNA]</scope>
    <source>
        <strain evidence="5 6">NIES-2499</strain>
    </source>
</reference>